<dbReference type="GO" id="GO:0006596">
    <property type="term" value="P:polyamine biosynthetic process"/>
    <property type="evidence" value="ECO:0007669"/>
    <property type="project" value="UniProtKB-KW"/>
</dbReference>
<sequence length="198" mass="20592">MTGARIEFEADVFSSTGYTLVVDGAAQSHVDAIDPTHLFFEYARRIGNALDGLAPAGRAIRVLHLGGGGLTLLRYLAATRPGSRQVAVDVDADVVRAVLERMPLPAGEPVEVRVADARSEVARIGERFDAVVLDVYRGLDAPAFVDAPEFLGSCLGLLDPAEPGILVVNVADAAGGPRLAAQARGIARADPGAEVLAA</sequence>
<evidence type="ECO:0000313" key="3">
    <source>
        <dbReference type="Proteomes" id="UP000438182"/>
    </source>
</evidence>
<dbReference type="EMBL" id="WSTA01000068">
    <property type="protein sequence ID" value="MWB99581.1"/>
    <property type="molecule type" value="Genomic_DNA"/>
</dbReference>
<comment type="caution">
    <text evidence="2">The sequence shown here is derived from an EMBL/GenBank/DDBJ whole genome shotgun (WGS) entry which is preliminary data.</text>
</comment>
<dbReference type="PANTHER" id="PTHR43317:SF1">
    <property type="entry name" value="THERMOSPERMINE SYNTHASE ACAULIS5"/>
    <property type="match status" value="1"/>
</dbReference>
<reference evidence="2 3" key="1">
    <citation type="submission" date="2019-12" db="EMBL/GenBank/DDBJ databases">
        <authorList>
            <person name="Kim Y.S."/>
        </authorList>
    </citation>
    <scope>NUCLEOTIDE SEQUENCE [LARGE SCALE GENOMIC DNA]</scope>
    <source>
        <strain evidence="2 3">MMS17-SY077</strain>
    </source>
</reference>
<name>A0A6I4NZK0_9MICO</name>
<keyword evidence="1" id="KW-0620">Polyamine biosynthesis</keyword>
<proteinExistence type="predicted"/>
<dbReference type="RefSeq" id="WP_160425955.1">
    <property type="nucleotide sequence ID" value="NZ_WSTA01000068.1"/>
</dbReference>
<dbReference type="Gene3D" id="3.40.50.150">
    <property type="entry name" value="Vaccinia Virus protein VP39"/>
    <property type="match status" value="1"/>
</dbReference>
<dbReference type="Proteomes" id="UP000438182">
    <property type="component" value="Unassembled WGS sequence"/>
</dbReference>
<evidence type="ECO:0008006" key="4">
    <source>
        <dbReference type="Google" id="ProtNLM"/>
    </source>
</evidence>
<dbReference type="PANTHER" id="PTHR43317">
    <property type="entry name" value="THERMOSPERMINE SYNTHASE ACAULIS5"/>
    <property type="match status" value="1"/>
</dbReference>
<keyword evidence="3" id="KW-1185">Reference proteome</keyword>
<feature type="non-terminal residue" evidence="2">
    <location>
        <position position="198"/>
    </location>
</feature>
<protein>
    <recommendedName>
        <fullName evidence="4">SAM-dependent methyltransferase</fullName>
    </recommendedName>
</protein>
<dbReference type="SUPFAM" id="SSF53335">
    <property type="entry name" value="S-adenosyl-L-methionine-dependent methyltransferases"/>
    <property type="match status" value="1"/>
</dbReference>
<evidence type="ECO:0000256" key="1">
    <source>
        <dbReference type="ARBA" id="ARBA00023115"/>
    </source>
</evidence>
<dbReference type="AlphaFoldDB" id="A0A6I4NZK0"/>
<evidence type="ECO:0000313" key="2">
    <source>
        <dbReference type="EMBL" id="MWB99581.1"/>
    </source>
</evidence>
<gene>
    <name evidence="2" type="ORF">GB864_13605</name>
</gene>
<organism evidence="2 3">
    <name type="scientific">Agromyces seonyuensis</name>
    <dbReference type="NCBI Taxonomy" id="2662446"/>
    <lineage>
        <taxon>Bacteria</taxon>
        <taxon>Bacillati</taxon>
        <taxon>Actinomycetota</taxon>
        <taxon>Actinomycetes</taxon>
        <taxon>Micrococcales</taxon>
        <taxon>Microbacteriaceae</taxon>
        <taxon>Agromyces</taxon>
    </lineage>
</organism>
<dbReference type="NCBIfam" id="NF037959">
    <property type="entry name" value="MFS_SpdSyn"/>
    <property type="match status" value="1"/>
</dbReference>
<accession>A0A6I4NZK0</accession>
<dbReference type="InterPro" id="IPR029063">
    <property type="entry name" value="SAM-dependent_MTases_sf"/>
</dbReference>